<comment type="caution">
    <text evidence="1">The sequence shown here is derived from an EMBL/GenBank/DDBJ whole genome shotgun (WGS) entry which is preliminary data.</text>
</comment>
<reference evidence="1" key="1">
    <citation type="submission" date="2023-06" db="EMBL/GenBank/DDBJ databases">
        <authorList>
            <person name="Kurt Z."/>
        </authorList>
    </citation>
    <scope>NUCLEOTIDE SEQUENCE</scope>
</reference>
<evidence type="ECO:0000313" key="3">
    <source>
        <dbReference type="Proteomes" id="UP001642409"/>
    </source>
</evidence>
<evidence type="ECO:0000313" key="2">
    <source>
        <dbReference type="EMBL" id="CAL6063948.1"/>
    </source>
</evidence>
<accession>A0AA86Q5A1</accession>
<proteinExistence type="predicted"/>
<dbReference type="EMBL" id="CATOUU010000818">
    <property type="protein sequence ID" value="CAI9950796.1"/>
    <property type="molecule type" value="Genomic_DNA"/>
</dbReference>
<name>A0AA86Q5A1_9EUKA</name>
<sequence>MHLFGNISRSDSVNISSATFAHSLYYQFIGDEVSTSVSIQNSTFSNIVLSEVFQAKIFVYDSFLNAQLAYNVENSHIQLLNTSVSSKLVSILENSILLLNTSLINTKEPLIEFAIEESIILITNSTVTSELFVLHLKDASTLRAFDSVFTQNVFSLEIHSISVEFENCSLTFELFSEDLHCMRLRFHGCVLRNVSQMAQFLEESTVIFNDSRVINSSDMQLFKQIENSVFFARQTHFLNVNSSSNLITDNSFNLKLELKQCIFENINMQKKENGGLVGSLIGFFIIQNIALINVNIQCESQCGTIAGELYASGRAFDVAISGSLTGNVSGALFGIRRTSVTVEVEKVQLFTETCTQEEVEKYHEEMIIDNVTETFQIITQFEDLPDGYIDIECIKIRQKEADEESEEQEKQEQKYDDYQSFYKQFEFARFYQYCKKNQSFTINDQKQTNIIGEDEVEGDGLTITN</sequence>
<evidence type="ECO:0000313" key="1">
    <source>
        <dbReference type="EMBL" id="CAI9950796.1"/>
    </source>
</evidence>
<dbReference type="Proteomes" id="UP001642409">
    <property type="component" value="Unassembled WGS sequence"/>
</dbReference>
<dbReference type="AlphaFoldDB" id="A0AA86Q5A1"/>
<protein>
    <submittedName>
        <fullName evidence="2">Hypothetical_protein</fullName>
    </submittedName>
</protein>
<dbReference type="EMBL" id="CAXDID020000248">
    <property type="protein sequence ID" value="CAL6063948.1"/>
    <property type="molecule type" value="Genomic_DNA"/>
</dbReference>
<keyword evidence="3" id="KW-1185">Reference proteome</keyword>
<organism evidence="1">
    <name type="scientific">Hexamita inflata</name>
    <dbReference type="NCBI Taxonomy" id="28002"/>
    <lineage>
        <taxon>Eukaryota</taxon>
        <taxon>Metamonada</taxon>
        <taxon>Diplomonadida</taxon>
        <taxon>Hexamitidae</taxon>
        <taxon>Hexamitinae</taxon>
        <taxon>Hexamita</taxon>
    </lineage>
</organism>
<reference evidence="2 3" key="2">
    <citation type="submission" date="2024-07" db="EMBL/GenBank/DDBJ databases">
        <authorList>
            <person name="Akdeniz Z."/>
        </authorList>
    </citation>
    <scope>NUCLEOTIDE SEQUENCE [LARGE SCALE GENOMIC DNA]</scope>
</reference>
<gene>
    <name evidence="1" type="ORF">HINF_LOCUS38441</name>
    <name evidence="2" type="ORF">HINF_LOCUS51118</name>
</gene>